<name>A0A2S5BH63_9BASI</name>
<reference evidence="2 3" key="1">
    <citation type="journal article" date="2018" name="Front. Microbiol.">
        <title>Prospects for Fungal Bioremediation of Acidic Radioactive Waste Sites: Characterization and Genome Sequence of Rhodotorula taiwanensis MD1149.</title>
        <authorList>
            <person name="Tkavc R."/>
            <person name="Matrosova V.Y."/>
            <person name="Grichenko O.E."/>
            <person name="Gostincar C."/>
            <person name="Volpe R.P."/>
            <person name="Klimenkova P."/>
            <person name="Gaidamakova E.K."/>
            <person name="Zhou C.E."/>
            <person name="Stewart B.J."/>
            <person name="Lyman M.G."/>
            <person name="Malfatti S.A."/>
            <person name="Rubinfeld B."/>
            <person name="Courtot M."/>
            <person name="Singh J."/>
            <person name="Dalgard C.L."/>
            <person name="Hamilton T."/>
            <person name="Frey K.G."/>
            <person name="Gunde-Cimerman N."/>
            <person name="Dugan L."/>
            <person name="Daly M.J."/>
        </authorList>
    </citation>
    <scope>NUCLEOTIDE SEQUENCE [LARGE SCALE GENOMIC DNA]</scope>
    <source>
        <strain evidence="2 3">MD1149</strain>
    </source>
</reference>
<dbReference type="PRINTS" id="PR01217">
    <property type="entry name" value="PRICHEXTENSN"/>
</dbReference>
<evidence type="ECO:0000256" key="1">
    <source>
        <dbReference type="SAM" id="MobiDB-lite"/>
    </source>
</evidence>
<gene>
    <name evidence="2" type="ORF">BMF94_0833</name>
</gene>
<accession>A0A2S5BH63</accession>
<comment type="caution">
    <text evidence="2">The sequence shown here is derived from an EMBL/GenBank/DDBJ whole genome shotgun (WGS) entry which is preliminary data.</text>
</comment>
<evidence type="ECO:0000313" key="3">
    <source>
        <dbReference type="Proteomes" id="UP000237144"/>
    </source>
</evidence>
<evidence type="ECO:0000313" key="2">
    <source>
        <dbReference type="EMBL" id="POY76110.1"/>
    </source>
</evidence>
<dbReference type="EMBL" id="PJQD01000008">
    <property type="protein sequence ID" value="POY76110.1"/>
    <property type="molecule type" value="Genomic_DNA"/>
</dbReference>
<feature type="compositionally biased region" description="Low complexity" evidence="1">
    <location>
        <begin position="71"/>
        <end position="85"/>
    </location>
</feature>
<keyword evidence="3" id="KW-1185">Reference proteome</keyword>
<feature type="compositionally biased region" description="Pro residues" evidence="1">
    <location>
        <begin position="25"/>
        <end position="35"/>
    </location>
</feature>
<protein>
    <submittedName>
        <fullName evidence="2">Uncharacterized protein</fullName>
    </submittedName>
</protein>
<feature type="compositionally biased region" description="Acidic residues" evidence="1">
    <location>
        <begin position="183"/>
        <end position="195"/>
    </location>
</feature>
<proteinExistence type="predicted"/>
<sequence>MSLPSSPVTPGAAAPSPVQTAGSGRPPPPPPPPAPLGLAAPAMQARKSLPGMNGLPAKSPARPSPLPPLSSPAHPVPQYSHAQKSPRPPIPQPSAAAASASPINVDALNSDRPESDSENSDDEAPPTASAPIPQKMPRQGIPTAMEMRRSMTGGSAAAQKVPRKAMGPTPRKSVAKAMADMGSSEEDASGVSDSE</sequence>
<dbReference type="AlphaFoldDB" id="A0A2S5BH63"/>
<dbReference type="Proteomes" id="UP000237144">
    <property type="component" value="Unassembled WGS sequence"/>
</dbReference>
<feature type="compositionally biased region" description="Low complexity" evidence="1">
    <location>
        <begin position="93"/>
        <end position="103"/>
    </location>
</feature>
<feature type="region of interest" description="Disordered" evidence="1">
    <location>
        <begin position="1"/>
        <end position="195"/>
    </location>
</feature>
<organism evidence="2 3">
    <name type="scientific">Rhodotorula taiwanensis</name>
    <dbReference type="NCBI Taxonomy" id="741276"/>
    <lineage>
        <taxon>Eukaryota</taxon>
        <taxon>Fungi</taxon>
        <taxon>Dikarya</taxon>
        <taxon>Basidiomycota</taxon>
        <taxon>Pucciniomycotina</taxon>
        <taxon>Microbotryomycetes</taxon>
        <taxon>Sporidiobolales</taxon>
        <taxon>Sporidiobolaceae</taxon>
        <taxon>Rhodotorula</taxon>
    </lineage>
</organism>
<dbReference type="STRING" id="741276.A0A2S5BH63"/>